<dbReference type="PANTHER" id="PTHR38101">
    <property type="entry name" value="UPF0307 PROTEIN YJGA"/>
    <property type="match status" value="1"/>
</dbReference>
<keyword evidence="1 5" id="KW-0963">Cytoplasm</keyword>
<dbReference type="GO" id="GO:0005829">
    <property type="term" value="C:cytosol"/>
    <property type="evidence" value="ECO:0007669"/>
    <property type="project" value="TreeGrafter"/>
</dbReference>
<dbReference type="CDD" id="cd16331">
    <property type="entry name" value="YjgA-like"/>
    <property type="match status" value="1"/>
</dbReference>
<comment type="caution">
    <text evidence="7">The sequence shown here is derived from an EMBL/GenBank/DDBJ whole genome shotgun (WGS) entry which is preliminary data.</text>
</comment>
<sequence>MRGRDEETGEFFSPSRTQQRKDALEVRELAEQLVALTPAQLAQLPLSEELAEHVRDTKKVTSHIAHKRQLQFLAKQMRKEDDATLEAIRDAMSLGGESARRDTALMHQAETWRERLLEEPDALTELLDLHPQADRQQLRQLIRNVADERRKNKPPASYRALYRAVRQLLGAEEGRDDVAPDEDDDALDERED</sequence>
<dbReference type="EMBL" id="SAWZ01000001">
    <property type="protein sequence ID" value="RXR08414.1"/>
    <property type="molecule type" value="Genomic_DNA"/>
</dbReference>
<accession>A0A4Q1JYL5</accession>
<dbReference type="SUPFAM" id="SSF158710">
    <property type="entry name" value="PSPTO4464-like"/>
    <property type="match status" value="1"/>
</dbReference>
<proteinExistence type="inferred from homology"/>
<dbReference type="PANTHER" id="PTHR38101:SF1">
    <property type="entry name" value="UPF0307 PROTEIN YJGA"/>
    <property type="match status" value="1"/>
</dbReference>
<keyword evidence="4 5" id="KW-0694">RNA-binding</keyword>
<comment type="similarity">
    <text evidence="5">Belongs to the DarP family.</text>
</comment>
<evidence type="ECO:0000256" key="6">
    <source>
        <dbReference type="SAM" id="MobiDB-lite"/>
    </source>
</evidence>
<dbReference type="AlphaFoldDB" id="A0A4Q1JYL5"/>
<evidence type="ECO:0000256" key="5">
    <source>
        <dbReference type="HAMAP-Rule" id="MF_00765"/>
    </source>
</evidence>
<dbReference type="GO" id="GO:0019843">
    <property type="term" value="F:rRNA binding"/>
    <property type="evidence" value="ECO:0007669"/>
    <property type="project" value="UniProtKB-UniRule"/>
</dbReference>
<organism evidence="7 8">
    <name type="scientific">Pseudoxanthomonas composti</name>
    <dbReference type="NCBI Taxonomy" id="2137479"/>
    <lineage>
        <taxon>Bacteria</taxon>
        <taxon>Pseudomonadati</taxon>
        <taxon>Pseudomonadota</taxon>
        <taxon>Gammaproteobacteria</taxon>
        <taxon>Lysobacterales</taxon>
        <taxon>Lysobacteraceae</taxon>
        <taxon>Pseudoxanthomonas</taxon>
    </lineage>
</organism>
<dbReference type="OrthoDB" id="5293604at2"/>
<keyword evidence="8" id="KW-1185">Reference proteome</keyword>
<dbReference type="RefSeq" id="WP_129469307.1">
    <property type="nucleotide sequence ID" value="NZ_SAWZ01000001.1"/>
</dbReference>
<dbReference type="NCBIfam" id="NF003593">
    <property type="entry name" value="PRK05255.1-1"/>
    <property type="match status" value="1"/>
</dbReference>
<keyword evidence="3 5" id="KW-0699">rRNA-binding</keyword>
<comment type="subcellular location">
    <subcellularLocation>
        <location evidence="5">Cytoplasm</location>
    </subcellularLocation>
    <text evidence="5">Associates with late stage pre-50S ribosomal subunits.</text>
</comment>
<name>A0A4Q1JYL5_9GAMM</name>
<evidence type="ECO:0000256" key="1">
    <source>
        <dbReference type="ARBA" id="ARBA00022490"/>
    </source>
</evidence>
<dbReference type="PIRSF" id="PIRSF016183">
    <property type="entry name" value="UCP016183"/>
    <property type="match status" value="1"/>
</dbReference>
<comment type="function">
    <text evidence="5">Member of a network of 50S ribosomal subunit biogenesis factors which assembles along the 30S-50S interface, preventing incorrect 23S rRNA structures from forming. Promotes peptidyl transferase center (PTC) maturation.</text>
</comment>
<evidence type="ECO:0000256" key="4">
    <source>
        <dbReference type="ARBA" id="ARBA00022884"/>
    </source>
</evidence>
<feature type="region of interest" description="Disordered" evidence="6">
    <location>
        <begin position="171"/>
        <end position="192"/>
    </location>
</feature>
<dbReference type="GO" id="GO:1902626">
    <property type="term" value="P:assembly of large subunit precursor of preribosome"/>
    <property type="evidence" value="ECO:0007669"/>
    <property type="project" value="UniProtKB-UniRule"/>
</dbReference>
<dbReference type="GO" id="GO:0043022">
    <property type="term" value="F:ribosome binding"/>
    <property type="evidence" value="ECO:0007669"/>
    <property type="project" value="UniProtKB-UniRule"/>
</dbReference>
<feature type="compositionally biased region" description="Acidic residues" evidence="6">
    <location>
        <begin position="179"/>
        <end position="192"/>
    </location>
</feature>
<dbReference type="Pfam" id="PF04751">
    <property type="entry name" value="DarP"/>
    <property type="match status" value="1"/>
</dbReference>
<dbReference type="Proteomes" id="UP000289784">
    <property type="component" value="Unassembled WGS sequence"/>
</dbReference>
<feature type="region of interest" description="Disordered" evidence="6">
    <location>
        <begin position="1"/>
        <end position="22"/>
    </location>
</feature>
<evidence type="ECO:0000256" key="3">
    <source>
        <dbReference type="ARBA" id="ARBA00022730"/>
    </source>
</evidence>
<keyword evidence="2 5" id="KW-0690">Ribosome biogenesis</keyword>
<reference evidence="7 8" key="1">
    <citation type="submission" date="2019-01" db="EMBL/GenBank/DDBJ databases">
        <title>Pseudoxanthomonas composti sp. nov., isolated from compost.</title>
        <authorList>
            <person name="Yang G."/>
        </authorList>
    </citation>
    <scope>NUCLEOTIDE SEQUENCE [LARGE SCALE GENOMIC DNA]</scope>
    <source>
        <strain evidence="7 8">GSS15</strain>
    </source>
</reference>
<evidence type="ECO:0000256" key="2">
    <source>
        <dbReference type="ARBA" id="ARBA00022517"/>
    </source>
</evidence>
<evidence type="ECO:0000313" key="7">
    <source>
        <dbReference type="EMBL" id="RXR08414.1"/>
    </source>
</evidence>
<dbReference type="HAMAP" id="MF_00765">
    <property type="entry name" value="DarP"/>
    <property type="match status" value="1"/>
</dbReference>
<evidence type="ECO:0000313" key="8">
    <source>
        <dbReference type="Proteomes" id="UP000289784"/>
    </source>
</evidence>
<dbReference type="InterPro" id="IPR023153">
    <property type="entry name" value="DarP_sf"/>
</dbReference>
<gene>
    <name evidence="5" type="primary">darP</name>
    <name evidence="7" type="ORF">EPA99_00870</name>
</gene>
<dbReference type="InterPro" id="IPR006839">
    <property type="entry name" value="DarP"/>
</dbReference>
<dbReference type="Gene3D" id="1.10.60.30">
    <property type="entry name" value="PSPTO4464-like domains"/>
    <property type="match status" value="2"/>
</dbReference>
<protein>
    <recommendedName>
        <fullName evidence="5">Dual-action ribosomal maturation protein DarP</fullName>
    </recommendedName>
    <alternativeName>
        <fullName evidence="5">Large ribosomal subunit assembly factor DarP</fullName>
    </alternativeName>
</protein>